<dbReference type="InterPro" id="IPR036129">
    <property type="entry name" value="Glycerate_kinase_sf"/>
</dbReference>
<organism evidence="5 6">
    <name type="scientific">Virgibacillus salarius</name>
    <dbReference type="NCBI Taxonomy" id="447199"/>
    <lineage>
        <taxon>Bacteria</taxon>
        <taxon>Bacillati</taxon>
        <taxon>Bacillota</taxon>
        <taxon>Bacilli</taxon>
        <taxon>Bacillales</taxon>
        <taxon>Bacillaceae</taxon>
        <taxon>Virgibacillus</taxon>
    </lineage>
</organism>
<evidence type="ECO:0000256" key="1">
    <source>
        <dbReference type="ARBA" id="ARBA00006284"/>
    </source>
</evidence>
<evidence type="ECO:0000256" key="4">
    <source>
        <dbReference type="PIRNR" id="PIRNR006078"/>
    </source>
</evidence>
<evidence type="ECO:0000256" key="3">
    <source>
        <dbReference type="ARBA" id="ARBA00022777"/>
    </source>
</evidence>
<dbReference type="NCBIfam" id="TIGR00045">
    <property type="entry name" value="glycerate kinase"/>
    <property type="match status" value="1"/>
</dbReference>
<dbReference type="Gene3D" id="3.90.1510.10">
    <property type="entry name" value="Glycerate kinase, domain 2"/>
    <property type="match status" value="1"/>
</dbReference>
<evidence type="ECO:0000256" key="2">
    <source>
        <dbReference type="ARBA" id="ARBA00022679"/>
    </source>
</evidence>
<accession>A0A941DT82</accession>
<dbReference type="GO" id="GO:0031388">
    <property type="term" value="P:organic acid phosphorylation"/>
    <property type="evidence" value="ECO:0007669"/>
    <property type="project" value="UniProtKB-UniRule"/>
</dbReference>
<protein>
    <submittedName>
        <fullName evidence="5">Glycerate kinase</fullName>
    </submittedName>
</protein>
<keyword evidence="6" id="KW-1185">Reference proteome</keyword>
<comment type="similarity">
    <text evidence="1 4">Belongs to the glycerate kinase type-1 family.</text>
</comment>
<dbReference type="Proteomes" id="UP000675284">
    <property type="component" value="Unassembled WGS sequence"/>
</dbReference>
<evidence type="ECO:0000313" key="5">
    <source>
        <dbReference type="EMBL" id="MBR7794952.1"/>
    </source>
</evidence>
<proteinExistence type="inferred from homology"/>
<dbReference type="PIRSF" id="PIRSF006078">
    <property type="entry name" value="GlxK"/>
    <property type="match status" value="1"/>
</dbReference>
<dbReference type="InterPro" id="IPR018197">
    <property type="entry name" value="Glycerate_kinase_RE-like"/>
</dbReference>
<dbReference type="InterPro" id="IPR018193">
    <property type="entry name" value="Glyc_kinase_flavodox-like_fold"/>
</dbReference>
<dbReference type="PANTHER" id="PTHR21599">
    <property type="entry name" value="GLYCERATE KINASE"/>
    <property type="match status" value="1"/>
</dbReference>
<dbReference type="PANTHER" id="PTHR21599:SF0">
    <property type="entry name" value="GLYCERATE KINASE"/>
    <property type="match status" value="1"/>
</dbReference>
<gene>
    <name evidence="5" type="ORF">KCX74_02715</name>
</gene>
<comment type="caution">
    <text evidence="5">The sequence shown here is derived from an EMBL/GenBank/DDBJ whole genome shotgun (WGS) entry which is preliminary data.</text>
</comment>
<keyword evidence="3 4" id="KW-0418">Kinase</keyword>
<name>A0A941DT82_9BACI</name>
<reference evidence="5" key="1">
    <citation type="submission" date="2021-04" db="EMBL/GenBank/DDBJ databases">
        <title>Isolation and polyphasic classification of algal microorganism.</title>
        <authorList>
            <person name="Wang S."/>
        </authorList>
    </citation>
    <scope>NUCLEOTIDE SEQUENCE</scope>
    <source>
        <strain evidence="5">720a</strain>
    </source>
</reference>
<dbReference type="SUPFAM" id="SSF110738">
    <property type="entry name" value="Glycerate kinase I"/>
    <property type="match status" value="1"/>
</dbReference>
<dbReference type="Gene3D" id="3.40.50.10350">
    <property type="entry name" value="Glycerate kinase, domain 1"/>
    <property type="match status" value="1"/>
</dbReference>
<dbReference type="Pfam" id="PF02595">
    <property type="entry name" value="Gly_kinase"/>
    <property type="match status" value="1"/>
</dbReference>
<dbReference type="EMBL" id="JAGSOT010000005">
    <property type="protein sequence ID" value="MBR7794952.1"/>
    <property type="molecule type" value="Genomic_DNA"/>
</dbReference>
<dbReference type="InterPro" id="IPR004381">
    <property type="entry name" value="Glycerate_kinase"/>
</dbReference>
<dbReference type="RefSeq" id="WP_166529911.1">
    <property type="nucleotide sequence ID" value="NZ_JAGSOT010000005.1"/>
</dbReference>
<sequence>MKVVMIPSGFKECLHAGEVGIAMERGARRYNNQIDVEILPMIDGGEGFAKAITNIKGGQLIYKEVTGPVGEKVLGHFGIFEEDGKRTAVIEMAAVSGLHLVPKQQRNPLKTTSFGVGELIAYAMDLHINQLLIGCGDSGTSDGGTGMAQALGVQFFNDNHQLITIEGGGDLRRIAFMDTNKLDKRLRHLQIDVACNWKNVLCGNQGVARVFGPQKGATRRQVELLATGLEHYAEVIQSHMHVDVRTMPGSGASGGLGAGLIAFAGATLHERFTLIRDFIDMEQAIASADVVFSAEGSLDFQTPNGKVPAEVARIARKYDVPVVIIAGTIGKGATANYRAGIHAYTSITQKPIALNEALELAPKWIEDSVESILRQIEIGTKLAKRKDVIHVKGNGRAFQKQ</sequence>
<dbReference type="AlphaFoldDB" id="A0A941DT82"/>
<evidence type="ECO:0000313" key="6">
    <source>
        <dbReference type="Proteomes" id="UP000675284"/>
    </source>
</evidence>
<dbReference type="GO" id="GO:0008887">
    <property type="term" value="F:glycerate kinase activity"/>
    <property type="evidence" value="ECO:0007669"/>
    <property type="project" value="UniProtKB-UniRule"/>
</dbReference>
<keyword evidence="2 4" id="KW-0808">Transferase</keyword>